<dbReference type="EMBL" id="JAWHQM010000001">
    <property type="protein sequence ID" value="KAK5624432.1"/>
    <property type="molecule type" value="Genomic_DNA"/>
</dbReference>
<proteinExistence type="predicted"/>
<reference evidence="1 2" key="1">
    <citation type="submission" date="2023-10" db="EMBL/GenBank/DDBJ databases">
        <title>Draft genome sequence of Xylaria bambusicola isolate GMP-LS, the root and basal stem rot pathogen of sugarcane in Indonesia.</title>
        <authorList>
            <person name="Selvaraj P."/>
            <person name="Muralishankar V."/>
            <person name="Muruganantham S."/>
            <person name="Sp S."/>
            <person name="Haryani S."/>
            <person name="Lau K.J.X."/>
            <person name="Naqvi N.I."/>
        </authorList>
    </citation>
    <scope>NUCLEOTIDE SEQUENCE [LARGE SCALE GENOMIC DNA]</scope>
    <source>
        <strain evidence="1">GMP-LS</strain>
    </source>
</reference>
<evidence type="ECO:0000313" key="2">
    <source>
        <dbReference type="Proteomes" id="UP001305414"/>
    </source>
</evidence>
<gene>
    <name evidence="1" type="ORF">RRF57_000148</name>
</gene>
<name>A0AAN7UBN1_9PEZI</name>
<keyword evidence="2" id="KW-1185">Reference proteome</keyword>
<evidence type="ECO:0000313" key="1">
    <source>
        <dbReference type="EMBL" id="KAK5624432.1"/>
    </source>
</evidence>
<comment type="caution">
    <text evidence="1">The sequence shown here is derived from an EMBL/GenBank/DDBJ whole genome shotgun (WGS) entry which is preliminary data.</text>
</comment>
<dbReference type="Proteomes" id="UP001305414">
    <property type="component" value="Unassembled WGS sequence"/>
</dbReference>
<dbReference type="AlphaFoldDB" id="A0AAN7UBN1"/>
<protein>
    <submittedName>
        <fullName evidence="1">Uncharacterized protein</fullName>
    </submittedName>
</protein>
<organism evidence="1 2">
    <name type="scientific">Xylaria bambusicola</name>
    <dbReference type="NCBI Taxonomy" id="326684"/>
    <lineage>
        <taxon>Eukaryota</taxon>
        <taxon>Fungi</taxon>
        <taxon>Dikarya</taxon>
        <taxon>Ascomycota</taxon>
        <taxon>Pezizomycotina</taxon>
        <taxon>Sordariomycetes</taxon>
        <taxon>Xylariomycetidae</taxon>
        <taxon>Xylariales</taxon>
        <taxon>Xylariaceae</taxon>
        <taxon>Xylaria</taxon>
    </lineage>
</organism>
<accession>A0AAN7UBN1</accession>
<sequence length="132" mass="14382">MSFSLAQRAREGIMVAGVPLTIAEDWVTPIAYGFAEDRLFWGNALEISCLFTRYEALLDLGFFAAGPFSGNCLDFRFVPEEESCDVDPSSGELGAVEDSALIFALSFFQFDDSSCAISSLKRHGLYAGISAR</sequence>